<dbReference type="KEGG" id="sla:SERLADRAFT_476480"/>
<name>F8P7G6_SERL9</name>
<reference evidence="1" key="1">
    <citation type="submission" date="2011-04" db="EMBL/GenBank/DDBJ databases">
        <title>Evolution of plant cell wall degrading machinery underlies the functional diversity of forest fungi.</title>
        <authorList>
            <consortium name="US DOE Joint Genome Institute (JGI-PGF)"/>
            <person name="Eastwood D.C."/>
            <person name="Floudas D."/>
            <person name="Binder M."/>
            <person name="Majcherczyk A."/>
            <person name="Schneider P."/>
            <person name="Aerts A."/>
            <person name="Asiegbu F.O."/>
            <person name="Baker S.E."/>
            <person name="Barry K."/>
            <person name="Bendiksby M."/>
            <person name="Blumentritt M."/>
            <person name="Coutinho P.M."/>
            <person name="Cullen D."/>
            <person name="Cullen D."/>
            <person name="Gathman A."/>
            <person name="Goodell B."/>
            <person name="Henrissat B."/>
            <person name="Ihrmark K."/>
            <person name="Kauserud H."/>
            <person name="Kohler A."/>
            <person name="LaButti K."/>
            <person name="Lapidus A."/>
            <person name="Lavin J.L."/>
            <person name="Lee Y.-H."/>
            <person name="Lindquist E."/>
            <person name="Lilly W."/>
            <person name="Lucas S."/>
            <person name="Morin E."/>
            <person name="Murat C."/>
            <person name="Oguiza J.A."/>
            <person name="Park J."/>
            <person name="Pisabarro A.G."/>
            <person name="Riley R."/>
            <person name="Rosling A."/>
            <person name="Salamov A."/>
            <person name="Schmidt O."/>
            <person name="Schmutz J."/>
            <person name="Skrede I."/>
            <person name="Stenlid J."/>
            <person name="Wiebenga A."/>
            <person name="Xie X."/>
            <person name="Kues U."/>
            <person name="Hibbett D.S."/>
            <person name="Hoffmeister D."/>
            <person name="Hogberg N."/>
            <person name="Martin F."/>
            <person name="Grigoriev I.V."/>
            <person name="Watkinson S.C."/>
        </authorList>
    </citation>
    <scope>NUCLEOTIDE SEQUENCE</scope>
    <source>
        <strain evidence="1">S7.9</strain>
    </source>
</reference>
<protein>
    <submittedName>
        <fullName evidence="1">Uncharacterized protein</fullName>
    </submittedName>
</protein>
<dbReference type="RefSeq" id="XP_007322339.1">
    <property type="nucleotide sequence ID" value="XM_007322277.1"/>
</dbReference>
<accession>F8P7G6</accession>
<evidence type="ECO:0000313" key="1">
    <source>
        <dbReference type="EMBL" id="EGO21382.1"/>
    </source>
</evidence>
<gene>
    <name evidence="1" type="ORF">SERLADRAFT_476480</name>
</gene>
<sequence length="138" mass="15614">MVVYESVTAEADTHIDHSGGLLKKGSLLVAMINASEFNKIFKAPEPNAEREAKLHSITEDLEDFLPTIDASGIFEYFQPEEWFGNENYGRAMMAAWWLKAHPEALTPDVRTNIAKLLKVGGETFQKEFLFVYPEAQDF</sequence>
<proteinExistence type="predicted"/>
<dbReference type="AlphaFoldDB" id="F8P7G6"/>
<dbReference type="HOGENOM" id="CLU_1856510_0_0_1"/>
<dbReference type="EMBL" id="GL945439">
    <property type="protein sequence ID" value="EGO21382.1"/>
    <property type="molecule type" value="Genomic_DNA"/>
</dbReference>
<dbReference type="GeneID" id="18820815"/>
<organism>
    <name type="scientific">Serpula lacrymans var. lacrymans (strain S7.9)</name>
    <name type="common">Dry rot fungus</name>
    <dbReference type="NCBI Taxonomy" id="578457"/>
    <lineage>
        <taxon>Eukaryota</taxon>
        <taxon>Fungi</taxon>
        <taxon>Dikarya</taxon>
        <taxon>Basidiomycota</taxon>
        <taxon>Agaricomycotina</taxon>
        <taxon>Agaricomycetes</taxon>
        <taxon>Agaricomycetidae</taxon>
        <taxon>Boletales</taxon>
        <taxon>Coniophorineae</taxon>
        <taxon>Serpulaceae</taxon>
        <taxon>Serpula</taxon>
    </lineage>
</organism>
<dbReference type="OrthoDB" id="3205293at2759"/>
<dbReference type="Proteomes" id="UP000008064">
    <property type="component" value="Unassembled WGS sequence"/>
</dbReference>